<dbReference type="Proteomes" id="UP000199137">
    <property type="component" value="Unassembled WGS sequence"/>
</dbReference>
<reference evidence="1 2" key="1">
    <citation type="submission" date="2016-10" db="EMBL/GenBank/DDBJ databases">
        <authorList>
            <person name="de Groot N.N."/>
        </authorList>
    </citation>
    <scope>NUCLEOTIDE SEQUENCE [LARGE SCALE GENOMIC DNA]</scope>
    <source>
        <strain evidence="1 2">DSM 44637</strain>
    </source>
</reference>
<dbReference type="RefSeq" id="WP_280142777.1">
    <property type="nucleotide sequence ID" value="NZ_FOWC01000027.1"/>
</dbReference>
<dbReference type="AlphaFoldDB" id="A0A1I6BGJ2"/>
<dbReference type="EMBL" id="FOWC01000027">
    <property type="protein sequence ID" value="SFQ80049.1"/>
    <property type="molecule type" value="Genomic_DNA"/>
</dbReference>
<gene>
    <name evidence="1" type="ORF">SAMN05421854_12729</name>
</gene>
<proteinExistence type="predicted"/>
<sequence>MEGFLNEVRAGNLDYDEAVLEEIAARHLLDGGQRERAVPQPPRS</sequence>
<dbReference type="STRING" id="112413.SAMN05421854_12729"/>
<evidence type="ECO:0000313" key="1">
    <source>
        <dbReference type="EMBL" id="SFQ80049.1"/>
    </source>
</evidence>
<accession>A0A1I6BGJ2</accession>
<protein>
    <submittedName>
        <fullName evidence="1">Uncharacterized protein</fullName>
    </submittedName>
</protein>
<organism evidence="1 2">
    <name type="scientific">Amycolatopsis rubida</name>
    <dbReference type="NCBI Taxonomy" id="112413"/>
    <lineage>
        <taxon>Bacteria</taxon>
        <taxon>Bacillati</taxon>
        <taxon>Actinomycetota</taxon>
        <taxon>Actinomycetes</taxon>
        <taxon>Pseudonocardiales</taxon>
        <taxon>Pseudonocardiaceae</taxon>
        <taxon>Amycolatopsis</taxon>
    </lineage>
</organism>
<name>A0A1I6BGJ2_9PSEU</name>
<evidence type="ECO:0000313" key="2">
    <source>
        <dbReference type="Proteomes" id="UP000199137"/>
    </source>
</evidence>